<dbReference type="InterPro" id="IPR020846">
    <property type="entry name" value="MFS_dom"/>
</dbReference>
<evidence type="ECO:0000256" key="5">
    <source>
        <dbReference type="ARBA" id="ARBA00009203"/>
    </source>
</evidence>
<comment type="catalytic activity">
    <reaction evidence="20">
        <text>spermidine(in) = spermidine(out)</text>
        <dbReference type="Rhea" id="RHEA:35039"/>
        <dbReference type="ChEBI" id="CHEBI:57834"/>
    </reaction>
</comment>
<evidence type="ECO:0000256" key="7">
    <source>
        <dbReference type="ARBA" id="ARBA00022475"/>
    </source>
</evidence>
<evidence type="ECO:0000256" key="11">
    <source>
        <dbReference type="ARBA" id="ARBA00023128"/>
    </source>
</evidence>
<feature type="transmembrane region" description="Helical" evidence="28">
    <location>
        <begin position="243"/>
        <end position="261"/>
    </location>
</feature>
<dbReference type="GO" id="GO:0006837">
    <property type="term" value="P:serotonin transport"/>
    <property type="evidence" value="ECO:0007669"/>
    <property type="project" value="UniProtKB-ARBA"/>
</dbReference>
<comment type="catalytic activity">
    <reaction evidence="24">
        <text>tyramine(in) = tyramine(out)</text>
        <dbReference type="Rhea" id="RHEA:74783"/>
        <dbReference type="ChEBI" id="CHEBI:327995"/>
    </reaction>
</comment>
<comment type="similarity">
    <text evidence="5">Belongs to the major facilitator (TC 2.A.1) superfamily. Organic cation transporter (TC 2.A.1.19) family.</text>
</comment>
<reference evidence="30 31" key="2">
    <citation type="journal article" date="2023" name="Mol. Biol. Evol.">
        <title>Genomics of Secondarily Temperate Adaptation in the Only Non-Antarctic Icefish.</title>
        <authorList>
            <person name="Rivera-Colon A.G."/>
            <person name="Rayamajhi N."/>
            <person name="Minhas B.F."/>
            <person name="Madrigal G."/>
            <person name="Bilyk K.T."/>
            <person name="Yoon V."/>
            <person name="Hune M."/>
            <person name="Gregory S."/>
            <person name="Cheng C.H.C."/>
            <person name="Catchen J.M."/>
        </authorList>
    </citation>
    <scope>NUCLEOTIDE SEQUENCE [LARGE SCALE GENOMIC DNA]</scope>
    <source>
        <strain evidence="30">JMC-PN-2008</strain>
    </source>
</reference>
<name>A0AAN8AK14_ELEMC</name>
<evidence type="ECO:0000256" key="23">
    <source>
        <dbReference type="ARBA" id="ARBA00036845"/>
    </source>
</evidence>
<evidence type="ECO:0000256" key="6">
    <source>
        <dbReference type="ARBA" id="ARBA00022448"/>
    </source>
</evidence>
<dbReference type="InterPro" id="IPR005828">
    <property type="entry name" value="MFS_sugar_transport-like"/>
</dbReference>
<evidence type="ECO:0000256" key="22">
    <source>
        <dbReference type="ARBA" id="ARBA00036754"/>
    </source>
</evidence>
<evidence type="ECO:0000256" key="12">
    <source>
        <dbReference type="ARBA" id="ARBA00023136"/>
    </source>
</evidence>
<evidence type="ECO:0000256" key="9">
    <source>
        <dbReference type="ARBA" id="ARBA00022989"/>
    </source>
</evidence>
<comment type="catalytic activity">
    <reaction evidence="22">
        <text>guanidine(out) = guanidine(in)</text>
        <dbReference type="Rhea" id="RHEA:73883"/>
        <dbReference type="ChEBI" id="CHEBI:30087"/>
    </reaction>
</comment>
<organism evidence="30 31">
    <name type="scientific">Eleginops maclovinus</name>
    <name type="common">Patagonian blennie</name>
    <name type="synonym">Eleginus maclovinus</name>
    <dbReference type="NCBI Taxonomy" id="56733"/>
    <lineage>
        <taxon>Eukaryota</taxon>
        <taxon>Metazoa</taxon>
        <taxon>Chordata</taxon>
        <taxon>Craniata</taxon>
        <taxon>Vertebrata</taxon>
        <taxon>Euteleostomi</taxon>
        <taxon>Actinopterygii</taxon>
        <taxon>Neopterygii</taxon>
        <taxon>Teleostei</taxon>
        <taxon>Neoteleostei</taxon>
        <taxon>Acanthomorphata</taxon>
        <taxon>Eupercaria</taxon>
        <taxon>Perciformes</taxon>
        <taxon>Notothenioidei</taxon>
        <taxon>Eleginopidae</taxon>
        <taxon>Eleginops</taxon>
    </lineage>
</organism>
<keyword evidence="31" id="KW-1185">Reference proteome</keyword>
<dbReference type="GO" id="GO:0016323">
    <property type="term" value="C:basolateral plasma membrane"/>
    <property type="evidence" value="ECO:0007669"/>
    <property type="project" value="UniProtKB-SubCell"/>
</dbReference>
<dbReference type="GO" id="GO:0006811">
    <property type="term" value="P:monoatomic ion transport"/>
    <property type="evidence" value="ECO:0007669"/>
    <property type="project" value="UniProtKB-KW"/>
</dbReference>
<dbReference type="GO" id="GO:0005640">
    <property type="term" value="C:nuclear outer membrane"/>
    <property type="evidence" value="ECO:0007669"/>
    <property type="project" value="UniProtKB-SubCell"/>
</dbReference>
<reference evidence="30 31" key="1">
    <citation type="journal article" date="2023" name="Genes (Basel)">
        <title>Chromosome-Level Genome Assembly and Circadian Gene Repertoire of the Patagonia Blennie Eleginops maclovinus-The Closest Ancestral Proxy of Antarctic Cryonotothenioids.</title>
        <authorList>
            <person name="Cheng C.C."/>
            <person name="Rivera-Colon A.G."/>
            <person name="Minhas B.F."/>
            <person name="Wilson L."/>
            <person name="Rayamajhi N."/>
            <person name="Vargas-Chacoff L."/>
            <person name="Catchen J.M."/>
        </authorList>
    </citation>
    <scope>NUCLEOTIDE SEQUENCE [LARGE SCALE GENOMIC DNA]</scope>
    <source>
        <strain evidence="30">JMC-PN-2008</strain>
    </source>
</reference>
<evidence type="ECO:0000256" key="15">
    <source>
        <dbReference type="ARBA" id="ARBA00035884"/>
    </source>
</evidence>
<evidence type="ECO:0000256" key="18">
    <source>
        <dbReference type="ARBA" id="ARBA00036470"/>
    </source>
</evidence>
<evidence type="ECO:0000256" key="24">
    <source>
        <dbReference type="ARBA" id="ARBA00036998"/>
    </source>
</evidence>
<evidence type="ECO:0000256" key="27">
    <source>
        <dbReference type="ARBA" id="ARBA00079877"/>
    </source>
</evidence>
<protein>
    <recommendedName>
        <fullName evidence="26">Solute carrier family 22 member 3</fullName>
    </recommendedName>
    <alternativeName>
        <fullName evidence="27">Organic cation transporter 3</fullName>
    </alternativeName>
</protein>
<evidence type="ECO:0000256" key="21">
    <source>
        <dbReference type="ARBA" id="ARBA00036661"/>
    </source>
</evidence>
<evidence type="ECO:0000256" key="10">
    <source>
        <dbReference type="ARBA" id="ARBA00023065"/>
    </source>
</evidence>
<comment type="catalytic activity">
    <reaction evidence="23">
        <text>(R)-noradrenaline(out) = (R)-noradrenaline(in)</text>
        <dbReference type="Rhea" id="RHEA:73871"/>
        <dbReference type="ChEBI" id="CHEBI:72587"/>
    </reaction>
</comment>
<dbReference type="Gene3D" id="1.20.1250.20">
    <property type="entry name" value="MFS general substrate transporter like domains"/>
    <property type="match status" value="1"/>
</dbReference>
<evidence type="ECO:0000256" key="19">
    <source>
        <dbReference type="ARBA" id="ARBA00036483"/>
    </source>
</evidence>
<evidence type="ECO:0000256" key="3">
    <source>
        <dbReference type="ARBA" id="ARBA00004554"/>
    </source>
</evidence>
<evidence type="ECO:0000256" key="28">
    <source>
        <dbReference type="SAM" id="Phobius"/>
    </source>
</evidence>
<dbReference type="PROSITE" id="PS50850">
    <property type="entry name" value="MFS"/>
    <property type="match status" value="1"/>
</dbReference>
<evidence type="ECO:0000256" key="4">
    <source>
        <dbReference type="ARBA" id="ARBA00004649"/>
    </source>
</evidence>
<evidence type="ECO:0000313" key="30">
    <source>
        <dbReference type="EMBL" id="KAK5858008.1"/>
    </source>
</evidence>
<keyword evidence="8 28" id="KW-0812">Transmembrane</keyword>
<dbReference type="InterPro" id="IPR005829">
    <property type="entry name" value="Sugar_transporter_CS"/>
</dbReference>
<evidence type="ECO:0000256" key="2">
    <source>
        <dbReference type="ARBA" id="ARBA00004424"/>
    </source>
</evidence>
<keyword evidence="11" id="KW-0496">Mitochondrion</keyword>
<feature type="transmembrane region" description="Helical" evidence="28">
    <location>
        <begin position="469"/>
        <end position="488"/>
    </location>
</feature>
<dbReference type="GO" id="GO:0008504">
    <property type="term" value="F:monoamine transmembrane transporter activity"/>
    <property type="evidence" value="ECO:0007669"/>
    <property type="project" value="UniProtKB-ARBA"/>
</dbReference>
<keyword evidence="13" id="KW-0325">Glycoprotein</keyword>
<comment type="catalytic activity">
    <reaction evidence="16">
        <text>(R)-adrenaline(out) = (R)-adrenaline(in)</text>
        <dbReference type="Rhea" id="RHEA:73875"/>
        <dbReference type="ChEBI" id="CHEBI:71406"/>
    </reaction>
</comment>
<keyword evidence="9 28" id="KW-1133">Transmembrane helix</keyword>
<dbReference type="GO" id="GO:0051608">
    <property type="term" value="P:histamine transport"/>
    <property type="evidence" value="ECO:0007669"/>
    <property type="project" value="UniProtKB-ARBA"/>
</dbReference>
<evidence type="ECO:0000256" key="25">
    <source>
        <dbReference type="ARBA" id="ARBA00037001"/>
    </source>
</evidence>
<evidence type="ECO:0000256" key="26">
    <source>
        <dbReference type="ARBA" id="ARBA00072456"/>
    </source>
</evidence>
<evidence type="ECO:0000313" key="31">
    <source>
        <dbReference type="Proteomes" id="UP001346869"/>
    </source>
</evidence>
<feature type="domain" description="Major facilitator superfamily (MFS) profile" evidence="29">
    <location>
        <begin position="21"/>
        <end position="497"/>
    </location>
</feature>
<feature type="transmembrane region" description="Helical" evidence="28">
    <location>
        <begin position="443"/>
        <end position="463"/>
    </location>
</feature>
<dbReference type="GO" id="GO:0015651">
    <property type="term" value="F:quaternary ammonium group transmembrane transporter activity"/>
    <property type="evidence" value="ECO:0007669"/>
    <property type="project" value="UniProtKB-ARBA"/>
</dbReference>
<dbReference type="InterPro" id="IPR036259">
    <property type="entry name" value="MFS_trans_sf"/>
</dbReference>
<dbReference type="PROSITE" id="PS00216">
    <property type="entry name" value="SUGAR_TRANSPORT_1"/>
    <property type="match status" value="1"/>
</dbReference>
<keyword evidence="6" id="KW-0813">Transport</keyword>
<comment type="catalytic activity">
    <reaction evidence="15">
        <text>agmatine(out) = agmatine(in)</text>
        <dbReference type="Rhea" id="RHEA:72131"/>
        <dbReference type="ChEBI" id="CHEBI:58145"/>
    </reaction>
</comment>
<feature type="transmembrane region" description="Helical" evidence="28">
    <location>
        <begin position="186"/>
        <end position="208"/>
    </location>
</feature>
<comment type="catalytic activity">
    <reaction evidence="18">
        <text>serotonin(out) = serotonin(in)</text>
        <dbReference type="Rhea" id="RHEA:73867"/>
        <dbReference type="ChEBI" id="CHEBI:350546"/>
    </reaction>
</comment>
<dbReference type="Pfam" id="PF00083">
    <property type="entry name" value="Sugar_tr"/>
    <property type="match status" value="1"/>
</dbReference>
<dbReference type="AlphaFoldDB" id="A0AAN8AK14"/>
<dbReference type="GO" id="GO:0015872">
    <property type="term" value="P:dopamine transport"/>
    <property type="evidence" value="ECO:0007669"/>
    <property type="project" value="UniProtKB-ARBA"/>
</dbReference>
<comment type="catalytic activity">
    <reaction evidence="25">
        <text>histamine(out) = histamine(in)</text>
        <dbReference type="Rhea" id="RHEA:73879"/>
        <dbReference type="ChEBI" id="CHEBI:58432"/>
    </reaction>
</comment>
<evidence type="ECO:0000256" key="13">
    <source>
        <dbReference type="ARBA" id="ARBA00023180"/>
    </source>
</evidence>
<dbReference type="FunFam" id="1.20.1250.20:FF:000165">
    <property type="entry name" value="Solute carrier family 22 member 3"/>
    <property type="match status" value="1"/>
</dbReference>
<evidence type="ECO:0000256" key="16">
    <source>
        <dbReference type="ARBA" id="ARBA00035897"/>
    </source>
</evidence>
<dbReference type="GO" id="GO:0016324">
    <property type="term" value="C:apical plasma membrane"/>
    <property type="evidence" value="ECO:0007669"/>
    <property type="project" value="UniProtKB-SubCell"/>
</dbReference>
<keyword evidence="14" id="KW-0539">Nucleus</keyword>
<accession>A0AAN8AK14</accession>
<evidence type="ECO:0000256" key="8">
    <source>
        <dbReference type="ARBA" id="ARBA00022692"/>
    </source>
</evidence>
<comment type="catalytic activity">
    <reaction evidence="19">
        <text>dopamine(out) = dopamine(in)</text>
        <dbReference type="Rhea" id="RHEA:73863"/>
        <dbReference type="ChEBI" id="CHEBI:59905"/>
    </reaction>
</comment>
<keyword evidence="10" id="KW-0406">Ion transport</keyword>
<dbReference type="GO" id="GO:0005326">
    <property type="term" value="F:neurotransmitter transmembrane transporter activity"/>
    <property type="evidence" value="ECO:0007669"/>
    <property type="project" value="UniProtKB-ARBA"/>
</dbReference>
<feature type="transmembrane region" description="Helical" evidence="28">
    <location>
        <begin position="355"/>
        <end position="376"/>
    </location>
</feature>
<feature type="transmembrane region" description="Helical" evidence="28">
    <location>
        <begin position="328"/>
        <end position="349"/>
    </location>
</feature>
<dbReference type="PANTHER" id="PTHR24064">
    <property type="entry name" value="SOLUTE CARRIER FAMILY 22 MEMBER"/>
    <property type="match status" value="1"/>
</dbReference>
<evidence type="ECO:0000259" key="29">
    <source>
        <dbReference type="PROSITE" id="PS50850"/>
    </source>
</evidence>
<feature type="transmembrane region" description="Helical" evidence="28">
    <location>
        <begin position="408"/>
        <end position="431"/>
    </location>
</feature>
<dbReference type="SUPFAM" id="SSF103473">
    <property type="entry name" value="MFS general substrate transporter"/>
    <property type="match status" value="1"/>
</dbReference>
<keyword evidence="12 28" id="KW-0472">Membrane</keyword>
<comment type="subcellular location">
    <subcellularLocation>
        <location evidence="2">Apical cell membrane</location>
        <topology evidence="2">Multi-pass membrane protein</topology>
    </subcellularLocation>
    <subcellularLocation>
        <location evidence="3">Basolateral cell membrane</location>
        <topology evidence="3">Multi-pass membrane protein</topology>
    </subcellularLocation>
    <subcellularLocation>
        <location evidence="1">Mitochondrion membrane</location>
    </subcellularLocation>
    <subcellularLocation>
        <location evidence="4">Nucleus outer membrane</location>
    </subcellularLocation>
</comment>
<comment type="caution">
    <text evidence="30">The sequence shown here is derived from an EMBL/GenBank/DDBJ whole genome shotgun (WGS) entry which is preliminary data.</text>
</comment>
<feature type="transmembrane region" description="Helical" evidence="28">
    <location>
        <begin position="220"/>
        <end position="237"/>
    </location>
</feature>
<sequence length="526" mass="58621">MANVDKLLEHVGGLGPFQKKMVILGSLPLILFAFVLVGVVFLGQTTDHWCRSPGSERLQEECGWTEAEVREVGVPRSESGSYSRCSRFSVDWTENQELCDEVDRWTSNGSSLLPCDGGWVFDESRSTIVSEVILAFGYFIGAFVTGYLADRFGRKPCFVVSMVGLGVSGVGVMLSPSHPLLLLCRFMQGFFGKGAWTASYVLVIEFFGSDNRKFVSMMSRTFYSLGMVLLPSLAYFLTSWRTLQLAMSLPCLLFISYHWIVPESPRWLFSQKRTKEAMRVVADIAKCNGMSLPVNLPETGLLEKKKDLDPVSMRDLFRTPTIRKNTLILTYAWFTSSVVFQGLVLRLGITGDNFFLDFFISAVVELPSGLIFYLLVDRIGRCSLMTFTNLTGGIACLVIPFIPTDYLWLKKAIAIIGRLAIAIGFETLNFANTEMYPTSLRNLGVSVCSSASDIGAVVAPFLLYRLSHIWHELPLVIYGVMSVLYSVLVRRLPEMTGVALPETMEDVEDLGRRKDGKPQEAEGLII</sequence>
<feature type="transmembrane region" description="Helical" evidence="28">
    <location>
        <begin position="21"/>
        <end position="43"/>
    </location>
</feature>
<comment type="catalytic activity">
    <reaction evidence="21">
        <text>(R)-salsolinol(in) = (R)-salsolinol(out)</text>
        <dbReference type="Rhea" id="RHEA:74791"/>
        <dbReference type="ChEBI" id="CHEBI:194082"/>
    </reaction>
</comment>
<dbReference type="GO" id="GO:0015874">
    <property type="term" value="P:norepinephrine transport"/>
    <property type="evidence" value="ECO:0007669"/>
    <property type="project" value="UniProtKB-ARBA"/>
</dbReference>
<evidence type="ECO:0000256" key="14">
    <source>
        <dbReference type="ARBA" id="ARBA00023242"/>
    </source>
</evidence>
<dbReference type="Proteomes" id="UP001346869">
    <property type="component" value="Unassembled WGS sequence"/>
</dbReference>
<evidence type="ECO:0000256" key="17">
    <source>
        <dbReference type="ARBA" id="ARBA00035901"/>
    </source>
</evidence>
<proteinExistence type="inferred from homology"/>
<comment type="catalytic activity">
    <reaction evidence="17">
        <text>L-histidyl-L-proline diketopiperazine(in) = L-histidyl-L-proline diketopiperazine(out)</text>
        <dbReference type="Rhea" id="RHEA:74787"/>
        <dbReference type="ChEBI" id="CHEBI:90039"/>
    </reaction>
</comment>
<feature type="transmembrane region" description="Helical" evidence="28">
    <location>
        <begin position="156"/>
        <end position="174"/>
    </location>
</feature>
<feature type="transmembrane region" description="Helical" evidence="28">
    <location>
        <begin position="128"/>
        <end position="149"/>
    </location>
</feature>
<evidence type="ECO:0000256" key="1">
    <source>
        <dbReference type="ARBA" id="ARBA00004325"/>
    </source>
</evidence>
<dbReference type="EMBL" id="JAUZQC010000016">
    <property type="protein sequence ID" value="KAK5858008.1"/>
    <property type="molecule type" value="Genomic_DNA"/>
</dbReference>
<evidence type="ECO:0000256" key="20">
    <source>
        <dbReference type="ARBA" id="ARBA00036490"/>
    </source>
</evidence>
<dbReference type="GO" id="GO:0031966">
    <property type="term" value="C:mitochondrial membrane"/>
    <property type="evidence" value="ECO:0007669"/>
    <property type="project" value="UniProtKB-SubCell"/>
</dbReference>
<gene>
    <name evidence="30" type="ORF">PBY51_011209</name>
</gene>
<feature type="transmembrane region" description="Helical" evidence="28">
    <location>
        <begin position="383"/>
        <end position="402"/>
    </location>
</feature>
<keyword evidence="7" id="KW-1003">Cell membrane</keyword>